<name>A0A645INF5_9ZZZZ</name>
<organism evidence="1">
    <name type="scientific">bioreactor metagenome</name>
    <dbReference type="NCBI Taxonomy" id="1076179"/>
    <lineage>
        <taxon>unclassified sequences</taxon>
        <taxon>metagenomes</taxon>
        <taxon>ecological metagenomes</taxon>
    </lineage>
</organism>
<proteinExistence type="predicted"/>
<comment type="caution">
    <text evidence="1">The sequence shown here is derived from an EMBL/GenBank/DDBJ whole genome shotgun (WGS) entry which is preliminary data.</text>
</comment>
<gene>
    <name evidence="1" type="ORF">SDC9_200521</name>
</gene>
<dbReference type="EMBL" id="VSSQ01119369">
    <property type="protein sequence ID" value="MPN52858.1"/>
    <property type="molecule type" value="Genomic_DNA"/>
</dbReference>
<dbReference type="AlphaFoldDB" id="A0A645INF5"/>
<reference evidence="1" key="1">
    <citation type="submission" date="2019-08" db="EMBL/GenBank/DDBJ databases">
        <authorList>
            <person name="Kucharzyk K."/>
            <person name="Murdoch R.W."/>
            <person name="Higgins S."/>
            <person name="Loffler F."/>
        </authorList>
    </citation>
    <scope>NUCLEOTIDE SEQUENCE</scope>
</reference>
<accession>A0A645INF5</accession>
<evidence type="ECO:0000313" key="1">
    <source>
        <dbReference type="EMBL" id="MPN52858.1"/>
    </source>
</evidence>
<protein>
    <submittedName>
        <fullName evidence="1">Uncharacterized protein</fullName>
    </submittedName>
</protein>
<sequence length="99" mass="10795">MFDTPFDHVIGKFGQIQEFLLVGNAVRHIVFQGKVHVKDGQVGGTGLDHPRAAEIARQAVHGRVNFFIHLDKCQVGIGSVIEFQADDGRSVPCFAPDIA</sequence>